<reference evidence="2" key="1">
    <citation type="submission" date="2016-10" db="EMBL/GenBank/DDBJ databases">
        <authorList>
            <person name="Varghese N."/>
            <person name="Submissions S."/>
        </authorList>
    </citation>
    <scope>NUCLEOTIDE SEQUENCE [LARGE SCALE GENOMIC DNA]</scope>
    <source>
        <strain evidence="2">DSM 16995</strain>
    </source>
</reference>
<evidence type="ECO:0000313" key="1">
    <source>
        <dbReference type="EMBL" id="SDK34449.1"/>
    </source>
</evidence>
<dbReference type="Gene3D" id="3.40.50.2000">
    <property type="entry name" value="Glycogen Phosphorylase B"/>
    <property type="match status" value="1"/>
</dbReference>
<gene>
    <name evidence="1" type="ORF">SAMN05660337_0153</name>
</gene>
<dbReference type="GO" id="GO:0016757">
    <property type="term" value="F:glycosyltransferase activity"/>
    <property type="evidence" value="ECO:0007669"/>
    <property type="project" value="TreeGrafter"/>
</dbReference>
<dbReference type="EMBL" id="FNGA01000001">
    <property type="protein sequence ID" value="SDK34449.1"/>
    <property type="molecule type" value="Genomic_DNA"/>
</dbReference>
<name>A0A1G9B4N0_9BACT</name>
<protein>
    <submittedName>
        <fullName evidence="1">Spore coat polysaccharide biosynthesis protein SpsG, predicted glycosyltransferase</fullName>
    </submittedName>
</protein>
<dbReference type="SUPFAM" id="SSF53756">
    <property type="entry name" value="UDP-Glycosyltransferase/glycogen phosphorylase"/>
    <property type="match status" value="1"/>
</dbReference>
<sequence>MRKPLKILLFCEGSLERGFGHVGRCLALATELRDEHESKCIFVFRGNEAARNKICNAGFEVIEVSDFNSYKFTDEAAVVLDLLISLEEAFFANASAKNILICTIDDPTPNRLKSELAFYPPVPQVQELDWDNFSGELFCGWQYIPLRKEFTAIAGIESHKEESSIPKLLITAGGSDPAELTAKILQSLSSVKEPWHAKVIIGPMFKNLDRIKKIAVKLGDRVELISNVQNIARLMVQSDATVASFGITAYELATCRTPQLLLNLTDNHVRSASALHDTGAAISLGRYDLVTDQELIESLQKFISDAKLRAEMVSNAEKLDIGHGASNIATAIIKRLESRNIGDEK</sequence>
<evidence type="ECO:0000313" key="2">
    <source>
        <dbReference type="Proteomes" id="UP000199053"/>
    </source>
</evidence>
<organism evidence="1 2">
    <name type="scientific">Maridesulfovibrio ferrireducens</name>
    <dbReference type="NCBI Taxonomy" id="246191"/>
    <lineage>
        <taxon>Bacteria</taxon>
        <taxon>Pseudomonadati</taxon>
        <taxon>Thermodesulfobacteriota</taxon>
        <taxon>Desulfovibrionia</taxon>
        <taxon>Desulfovibrionales</taxon>
        <taxon>Desulfovibrionaceae</taxon>
        <taxon>Maridesulfovibrio</taxon>
    </lineage>
</organism>
<proteinExistence type="predicted"/>
<accession>A0A1G9B4N0</accession>
<keyword evidence="1" id="KW-0808">Transferase</keyword>
<dbReference type="OrthoDB" id="9788924at2"/>
<dbReference type="PANTHER" id="PTHR21015">
    <property type="entry name" value="UDP-N-ACETYLGLUCOSAMINE--N-ACETYLMURAMYL-(PENTAPEPTIDE) PYROPHOSPHORYL-UNDECAPRENOL N-ACETYLGLUCOSAMINE TRANSFERASE 1"/>
    <property type="match status" value="1"/>
</dbReference>
<dbReference type="STRING" id="246191.SAMN05660337_0153"/>
<dbReference type="RefSeq" id="WP_092157273.1">
    <property type="nucleotide sequence ID" value="NZ_FNGA01000001.1"/>
</dbReference>
<dbReference type="AlphaFoldDB" id="A0A1G9B4N0"/>
<dbReference type="Proteomes" id="UP000199053">
    <property type="component" value="Unassembled WGS sequence"/>
</dbReference>
<dbReference type="Gene3D" id="3.40.50.11190">
    <property type="match status" value="1"/>
</dbReference>
<dbReference type="PANTHER" id="PTHR21015:SF22">
    <property type="entry name" value="GLYCOSYLTRANSFERASE"/>
    <property type="match status" value="1"/>
</dbReference>
<keyword evidence="2" id="KW-1185">Reference proteome</keyword>